<accession>A0ABW2RR80</accession>
<comment type="caution">
    <text evidence="6">The sequence shown here is derived from an EMBL/GenBank/DDBJ whole genome shotgun (WGS) entry which is preliminary data.</text>
</comment>
<dbReference type="Pfam" id="PF05105">
    <property type="entry name" value="Phage_holin_4_1"/>
    <property type="match status" value="1"/>
</dbReference>
<evidence type="ECO:0000256" key="5">
    <source>
        <dbReference type="ARBA" id="ARBA00023600"/>
    </source>
</evidence>
<evidence type="ECO:0000256" key="3">
    <source>
        <dbReference type="ARBA" id="ARBA00022989"/>
    </source>
</evidence>
<proteinExistence type="inferred from homology"/>
<protein>
    <submittedName>
        <fullName evidence="6">Holin family protein</fullName>
    </submittedName>
</protein>
<evidence type="ECO:0000256" key="4">
    <source>
        <dbReference type="ARBA" id="ARBA00023136"/>
    </source>
</evidence>
<dbReference type="InterPro" id="IPR006480">
    <property type="entry name" value="Phage_holin_4_1"/>
</dbReference>
<evidence type="ECO:0000313" key="6">
    <source>
        <dbReference type="EMBL" id="MFC7443394.1"/>
    </source>
</evidence>
<dbReference type="EMBL" id="JBHTBW010000087">
    <property type="protein sequence ID" value="MFC7443394.1"/>
    <property type="molecule type" value="Genomic_DNA"/>
</dbReference>
<dbReference type="NCBIfam" id="TIGR01593">
    <property type="entry name" value="holin_tox_secr"/>
    <property type="match status" value="1"/>
</dbReference>
<gene>
    <name evidence="6" type="ORF">ACFQNG_20260</name>
</gene>
<comment type="subcellular location">
    <subcellularLocation>
        <location evidence="1">Membrane</location>
        <topology evidence="1">Multi-pass membrane protein</topology>
    </subcellularLocation>
</comment>
<keyword evidence="3" id="KW-1133">Transmembrane helix</keyword>
<sequence length="135" mass="14502">MNSWIKGMAAVGGSLLTLLYGGWSELLTALCVFMTVDFITGWVAAGMAGKLSSNVGFKGIARKMSILLIVALGHLMDGVLGTQNELFESACIYFYLANEALSIIENTGRMGLPIPDVLKKAIAVISEKAEKEEER</sequence>
<keyword evidence="4" id="KW-0472">Membrane</keyword>
<dbReference type="RefSeq" id="WP_379867723.1">
    <property type="nucleotide sequence ID" value="NZ_JBHTBW010000087.1"/>
</dbReference>
<reference evidence="7" key="1">
    <citation type="journal article" date="2019" name="Int. J. Syst. Evol. Microbiol.">
        <title>The Global Catalogue of Microorganisms (GCM) 10K type strain sequencing project: providing services to taxonomists for standard genome sequencing and annotation.</title>
        <authorList>
            <consortium name="The Broad Institute Genomics Platform"/>
            <consortium name="The Broad Institute Genome Sequencing Center for Infectious Disease"/>
            <person name="Wu L."/>
            <person name="Ma J."/>
        </authorList>
    </citation>
    <scope>NUCLEOTIDE SEQUENCE [LARGE SCALE GENOMIC DNA]</scope>
    <source>
        <strain evidence="7">CGMCC 1.12942</strain>
    </source>
</reference>
<keyword evidence="7" id="KW-1185">Reference proteome</keyword>
<evidence type="ECO:0000256" key="2">
    <source>
        <dbReference type="ARBA" id="ARBA00022692"/>
    </source>
</evidence>
<comment type="similarity">
    <text evidence="5">Belongs to the bacteriophage holin family. Cp-1 holin subfamily.</text>
</comment>
<evidence type="ECO:0000313" key="7">
    <source>
        <dbReference type="Proteomes" id="UP001596500"/>
    </source>
</evidence>
<keyword evidence="2" id="KW-0812">Transmembrane</keyword>
<name>A0ABW2RR80_9BACL</name>
<organism evidence="6 7">
    <name type="scientific">Laceyella putida</name>
    <dbReference type="NCBI Taxonomy" id="110101"/>
    <lineage>
        <taxon>Bacteria</taxon>
        <taxon>Bacillati</taxon>
        <taxon>Bacillota</taxon>
        <taxon>Bacilli</taxon>
        <taxon>Bacillales</taxon>
        <taxon>Thermoactinomycetaceae</taxon>
        <taxon>Laceyella</taxon>
    </lineage>
</organism>
<evidence type="ECO:0000256" key="1">
    <source>
        <dbReference type="ARBA" id="ARBA00004141"/>
    </source>
</evidence>
<dbReference type="Proteomes" id="UP001596500">
    <property type="component" value="Unassembled WGS sequence"/>
</dbReference>